<name>A0A6L9G564_9MICC</name>
<keyword evidence="1" id="KW-1133">Transmembrane helix</keyword>
<reference evidence="2 3" key="1">
    <citation type="submission" date="2020-01" db="EMBL/GenBank/DDBJ databases">
        <title>Glutamicibacter soli M275.</title>
        <authorList>
            <person name="Meng X."/>
        </authorList>
    </citation>
    <scope>NUCLEOTIDE SEQUENCE [LARGE SCALE GENOMIC DNA]</scope>
    <source>
        <strain evidence="2 3">M275</strain>
    </source>
</reference>
<evidence type="ECO:0000313" key="2">
    <source>
        <dbReference type="EMBL" id="NAZ16424.1"/>
    </source>
</evidence>
<proteinExistence type="predicted"/>
<gene>
    <name evidence="2" type="ORF">GT020_10165</name>
</gene>
<keyword evidence="1" id="KW-0472">Membrane</keyword>
<dbReference type="AlphaFoldDB" id="A0A6L9G564"/>
<evidence type="ECO:0000313" key="3">
    <source>
        <dbReference type="Proteomes" id="UP000477543"/>
    </source>
</evidence>
<dbReference type="EMBL" id="WYDN01000008">
    <property type="protein sequence ID" value="NAZ16424.1"/>
    <property type="molecule type" value="Genomic_DNA"/>
</dbReference>
<feature type="transmembrane region" description="Helical" evidence="1">
    <location>
        <begin position="21"/>
        <end position="42"/>
    </location>
</feature>
<organism evidence="2 3">
    <name type="scientific">Glutamicibacter soli</name>
    <dbReference type="NCBI Taxonomy" id="453836"/>
    <lineage>
        <taxon>Bacteria</taxon>
        <taxon>Bacillati</taxon>
        <taxon>Actinomycetota</taxon>
        <taxon>Actinomycetes</taxon>
        <taxon>Micrococcales</taxon>
        <taxon>Micrococcaceae</taxon>
        <taxon>Glutamicibacter</taxon>
    </lineage>
</organism>
<sequence length="72" mass="7775">MEPLFHRNAHSAVRHHGGGGLILGGIGVMILFGAFAVMLASQSHTQDWVPLLIGVSLGFSTMMFGIVYHFTH</sequence>
<accession>A0A6L9G564</accession>
<keyword evidence="1" id="KW-0812">Transmembrane</keyword>
<dbReference type="Proteomes" id="UP000477543">
    <property type="component" value="Unassembled WGS sequence"/>
</dbReference>
<dbReference type="RefSeq" id="WP_146955929.1">
    <property type="nucleotide sequence ID" value="NZ_CM125969.1"/>
</dbReference>
<feature type="transmembrane region" description="Helical" evidence="1">
    <location>
        <begin position="48"/>
        <end position="70"/>
    </location>
</feature>
<comment type="caution">
    <text evidence="2">The sequence shown here is derived from an EMBL/GenBank/DDBJ whole genome shotgun (WGS) entry which is preliminary data.</text>
</comment>
<evidence type="ECO:0000256" key="1">
    <source>
        <dbReference type="SAM" id="Phobius"/>
    </source>
</evidence>
<protein>
    <submittedName>
        <fullName evidence="2">Uncharacterized protein</fullName>
    </submittedName>
</protein>